<protein>
    <submittedName>
        <fullName evidence="1">Uncharacterized protein</fullName>
    </submittedName>
</protein>
<evidence type="ECO:0000313" key="2">
    <source>
        <dbReference type="Proteomes" id="UP000663866"/>
    </source>
</evidence>
<dbReference type="Gene3D" id="3.40.50.720">
    <property type="entry name" value="NAD(P)-binding Rossmann-like Domain"/>
    <property type="match status" value="1"/>
</dbReference>
<organism evidence="1 2">
    <name type="scientific">Rotaria magnacalcarata</name>
    <dbReference type="NCBI Taxonomy" id="392030"/>
    <lineage>
        <taxon>Eukaryota</taxon>
        <taxon>Metazoa</taxon>
        <taxon>Spiralia</taxon>
        <taxon>Gnathifera</taxon>
        <taxon>Rotifera</taxon>
        <taxon>Eurotatoria</taxon>
        <taxon>Bdelloidea</taxon>
        <taxon>Philodinida</taxon>
        <taxon>Philodinidae</taxon>
        <taxon>Rotaria</taxon>
    </lineage>
</organism>
<sequence length="82" mass="9202">IVPHTIRGFLSRYSTVLPTGEAFSQCVACSPTVRKAFEDEGFTFLLKVFNDLDYLENLTGLRAMQLATDLSEIIELSDDEEI</sequence>
<proteinExistence type="predicted"/>
<accession>A0A820T3V4</accession>
<dbReference type="Proteomes" id="UP000663866">
    <property type="component" value="Unassembled WGS sequence"/>
</dbReference>
<gene>
    <name evidence="1" type="ORF">OVN521_LOCUS38430</name>
</gene>
<name>A0A820T3V4_9BILA</name>
<comment type="caution">
    <text evidence="1">The sequence shown here is derived from an EMBL/GenBank/DDBJ whole genome shotgun (WGS) entry which is preliminary data.</text>
</comment>
<dbReference type="AlphaFoldDB" id="A0A820T3V4"/>
<reference evidence="1" key="1">
    <citation type="submission" date="2021-02" db="EMBL/GenBank/DDBJ databases">
        <authorList>
            <person name="Nowell W R."/>
        </authorList>
    </citation>
    <scope>NUCLEOTIDE SEQUENCE</scope>
</reference>
<keyword evidence="2" id="KW-1185">Reference proteome</keyword>
<evidence type="ECO:0000313" key="1">
    <source>
        <dbReference type="EMBL" id="CAF4460778.1"/>
    </source>
</evidence>
<dbReference type="EMBL" id="CAJOBG010047612">
    <property type="protein sequence ID" value="CAF4460778.1"/>
    <property type="molecule type" value="Genomic_DNA"/>
</dbReference>
<feature type="non-terminal residue" evidence="1">
    <location>
        <position position="1"/>
    </location>
</feature>